<dbReference type="HOGENOM" id="CLU_134040_2_1_1"/>
<evidence type="ECO:0000313" key="4">
    <source>
        <dbReference type="Proteomes" id="UP000008694"/>
    </source>
</evidence>
<dbReference type="AlphaFoldDB" id="D7KHR3"/>
<proteinExistence type="predicted"/>
<name>D7KHR3_ARALL</name>
<dbReference type="EMBL" id="GL348713">
    <property type="protein sequence ID" value="EFH70570.1"/>
    <property type="molecule type" value="Genomic_DNA"/>
</dbReference>
<keyword evidence="2" id="KW-0472">Membrane</keyword>
<feature type="non-terminal residue" evidence="3">
    <location>
        <position position="98"/>
    </location>
</feature>
<feature type="coiled-coil region" evidence="1">
    <location>
        <begin position="21"/>
        <end position="78"/>
    </location>
</feature>
<accession>D7KHR3</accession>
<evidence type="ECO:0000256" key="1">
    <source>
        <dbReference type="SAM" id="Coils"/>
    </source>
</evidence>
<dbReference type="Gramene" id="fgenesh2_kg.1__4202__AT5G37120.1">
    <property type="protein sequence ID" value="fgenesh2_kg.1__4202__AT5G37120.1"/>
    <property type="gene ID" value="fgenesh2_kg.1__4202__AT5G37120.1"/>
</dbReference>
<reference evidence="4" key="1">
    <citation type="journal article" date="2011" name="Nat. Genet.">
        <title>The Arabidopsis lyrata genome sequence and the basis of rapid genome size change.</title>
        <authorList>
            <person name="Hu T.T."/>
            <person name="Pattyn P."/>
            <person name="Bakker E.G."/>
            <person name="Cao J."/>
            <person name="Cheng J.-F."/>
            <person name="Clark R.M."/>
            <person name="Fahlgren N."/>
            <person name="Fawcett J.A."/>
            <person name="Grimwood J."/>
            <person name="Gundlach H."/>
            <person name="Haberer G."/>
            <person name="Hollister J.D."/>
            <person name="Ossowski S."/>
            <person name="Ottilar R.P."/>
            <person name="Salamov A.A."/>
            <person name="Schneeberger K."/>
            <person name="Spannagl M."/>
            <person name="Wang X."/>
            <person name="Yang L."/>
            <person name="Nasrallah M.E."/>
            <person name="Bergelson J."/>
            <person name="Carrington J.C."/>
            <person name="Gaut B.S."/>
            <person name="Schmutz J."/>
            <person name="Mayer K.F.X."/>
            <person name="Van de Peer Y."/>
            <person name="Grigoriev I.V."/>
            <person name="Nordborg M."/>
            <person name="Weigel D."/>
            <person name="Guo Y.-L."/>
        </authorList>
    </citation>
    <scope>NUCLEOTIDE SEQUENCE [LARGE SCALE GENOMIC DNA]</scope>
    <source>
        <strain evidence="4">cv. MN47</strain>
    </source>
</reference>
<gene>
    <name evidence="3" type="ORF">ARALYDRAFT_474248</name>
</gene>
<sequence length="98" mass="11456">MKLRNDDHVFKWVDEALINEIDTLTAKHGEIEKELKELRRERLEFEKMVSEKVEMNMEKELNEKVEEALSEAKTSNKKMMIVVVLGCMIMIGFSKLVG</sequence>
<feature type="transmembrane region" description="Helical" evidence="2">
    <location>
        <begin position="79"/>
        <end position="97"/>
    </location>
</feature>
<dbReference type="Proteomes" id="UP000008694">
    <property type="component" value="Unassembled WGS sequence"/>
</dbReference>
<evidence type="ECO:0000256" key="2">
    <source>
        <dbReference type="SAM" id="Phobius"/>
    </source>
</evidence>
<keyword evidence="4" id="KW-1185">Reference proteome</keyword>
<protein>
    <submittedName>
        <fullName evidence="3">Uncharacterized protein</fullName>
    </submittedName>
</protein>
<keyword evidence="2" id="KW-0812">Transmembrane</keyword>
<organism evidence="4">
    <name type="scientific">Arabidopsis lyrata subsp. lyrata</name>
    <name type="common">Lyre-leaved rock-cress</name>
    <dbReference type="NCBI Taxonomy" id="81972"/>
    <lineage>
        <taxon>Eukaryota</taxon>
        <taxon>Viridiplantae</taxon>
        <taxon>Streptophyta</taxon>
        <taxon>Embryophyta</taxon>
        <taxon>Tracheophyta</taxon>
        <taxon>Spermatophyta</taxon>
        <taxon>Magnoliopsida</taxon>
        <taxon>eudicotyledons</taxon>
        <taxon>Gunneridae</taxon>
        <taxon>Pentapetalae</taxon>
        <taxon>rosids</taxon>
        <taxon>malvids</taxon>
        <taxon>Brassicales</taxon>
        <taxon>Brassicaceae</taxon>
        <taxon>Camelineae</taxon>
        <taxon>Arabidopsis</taxon>
    </lineage>
</organism>
<keyword evidence="1" id="KW-0175">Coiled coil</keyword>
<keyword evidence="2" id="KW-1133">Transmembrane helix</keyword>
<evidence type="ECO:0000313" key="3">
    <source>
        <dbReference type="EMBL" id="EFH70570.1"/>
    </source>
</evidence>